<accession>A0A0C9UJL0</accession>
<dbReference type="InterPro" id="IPR004875">
    <property type="entry name" value="DDE_SF_endonuclease_dom"/>
</dbReference>
<dbReference type="EMBL" id="KN837124">
    <property type="protein sequence ID" value="KIJ43243.1"/>
    <property type="molecule type" value="Genomic_DNA"/>
</dbReference>
<evidence type="ECO:0000313" key="3">
    <source>
        <dbReference type="Proteomes" id="UP000054279"/>
    </source>
</evidence>
<reference evidence="2 3" key="1">
    <citation type="submission" date="2014-06" db="EMBL/GenBank/DDBJ databases">
        <title>Evolutionary Origins and Diversification of the Mycorrhizal Mutualists.</title>
        <authorList>
            <consortium name="DOE Joint Genome Institute"/>
            <consortium name="Mycorrhizal Genomics Consortium"/>
            <person name="Kohler A."/>
            <person name="Kuo A."/>
            <person name="Nagy L.G."/>
            <person name="Floudas D."/>
            <person name="Copeland A."/>
            <person name="Barry K.W."/>
            <person name="Cichocki N."/>
            <person name="Veneault-Fourrey C."/>
            <person name="LaButti K."/>
            <person name="Lindquist E.A."/>
            <person name="Lipzen A."/>
            <person name="Lundell T."/>
            <person name="Morin E."/>
            <person name="Murat C."/>
            <person name="Riley R."/>
            <person name="Ohm R."/>
            <person name="Sun H."/>
            <person name="Tunlid A."/>
            <person name="Henrissat B."/>
            <person name="Grigoriev I.V."/>
            <person name="Hibbett D.S."/>
            <person name="Martin F."/>
        </authorList>
    </citation>
    <scope>NUCLEOTIDE SEQUENCE [LARGE SCALE GENOMIC DNA]</scope>
    <source>
        <strain evidence="2 3">SS14</strain>
    </source>
</reference>
<dbReference type="Pfam" id="PF03184">
    <property type="entry name" value="DDE_1"/>
    <property type="match status" value="1"/>
</dbReference>
<sequence length="163" mass="18821">MCRYTLIRRNWIRLVFRAHQITPKNIYNIDEKRIQLGEGCNNSSTLYFFDREDKYQYILKLGSLVLITVIEAVLCRQDPGSFQIYTSSGVTETENGRTNDTICHQWFNKVFLPFAKSRGDPTKIILLIFDGHSSHKTTKMSSLSLLTPTNMVTMISVPSIMYI</sequence>
<feature type="domain" description="DDE-1" evidence="1">
    <location>
        <begin position="93"/>
        <end position="154"/>
    </location>
</feature>
<dbReference type="Proteomes" id="UP000054279">
    <property type="component" value="Unassembled WGS sequence"/>
</dbReference>
<dbReference type="OrthoDB" id="3265672at2759"/>
<dbReference type="HOGENOM" id="CLU_013929_2_0_1"/>
<organism evidence="2 3">
    <name type="scientific">Sphaerobolus stellatus (strain SS14)</name>
    <dbReference type="NCBI Taxonomy" id="990650"/>
    <lineage>
        <taxon>Eukaryota</taxon>
        <taxon>Fungi</taxon>
        <taxon>Dikarya</taxon>
        <taxon>Basidiomycota</taxon>
        <taxon>Agaricomycotina</taxon>
        <taxon>Agaricomycetes</taxon>
        <taxon>Phallomycetidae</taxon>
        <taxon>Geastrales</taxon>
        <taxon>Sphaerobolaceae</taxon>
        <taxon>Sphaerobolus</taxon>
    </lineage>
</organism>
<proteinExistence type="predicted"/>
<evidence type="ECO:0000259" key="1">
    <source>
        <dbReference type="Pfam" id="PF03184"/>
    </source>
</evidence>
<dbReference type="AlphaFoldDB" id="A0A0C9UJL0"/>
<protein>
    <recommendedName>
        <fullName evidence="1">DDE-1 domain-containing protein</fullName>
    </recommendedName>
</protein>
<gene>
    <name evidence="2" type="ORF">M422DRAFT_170191</name>
</gene>
<name>A0A0C9UJL0_SPHS4</name>
<keyword evidence="3" id="KW-1185">Reference proteome</keyword>
<dbReference type="GO" id="GO:0003676">
    <property type="term" value="F:nucleic acid binding"/>
    <property type="evidence" value="ECO:0007669"/>
    <property type="project" value="InterPro"/>
</dbReference>
<evidence type="ECO:0000313" key="2">
    <source>
        <dbReference type="EMBL" id="KIJ43243.1"/>
    </source>
</evidence>